<protein>
    <recommendedName>
        <fullName evidence="16">Peptidoglycan D,D-transpeptidase FtsI</fullName>
        <ecNumber evidence="16">3.4.16.4</ecNumber>
    </recommendedName>
    <alternativeName>
        <fullName evidence="16">Penicillin-binding protein 3</fullName>
        <shortName evidence="16">PBP-3</shortName>
    </alternativeName>
</protein>
<dbReference type="SUPFAM" id="SSF56601">
    <property type="entry name" value="beta-lactamase/transpeptidase-like"/>
    <property type="match status" value="1"/>
</dbReference>
<dbReference type="InterPro" id="IPR037532">
    <property type="entry name" value="FtsI_transpept"/>
</dbReference>
<dbReference type="GO" id="GO:0008955">
    <property type="term" value="F:peptidoglycan glycosyltransferase activity"/>
    <property type="evidence" value="ECO:0007669"/>
    <property type="project" value="InterPro"/>
</dbReference>
<evidence type="ECO:0000256" key="13">
    <source>
        <dbReference type="ARBA" id="ARBA00023210"/>
    </source>
</evidence>
<keyword evidence="9 16" id="KW-0133">Cell shape</keyword>
<comment type="function">
    <text evidence="16">Catalyzes cross-linking of the peptidoglycan cell wall at the division septum.</text>
</comment>
<evidence type="ECO:0000256" key="14">
    <source>
        <dbReference type="ARBA" id="ARBA00023306"/>
    </source>
</evidence>
<dbReference type="InterPro" id="IPR001460">
    <property type="entry name" value="PCN-bd_Tpept"/>
</dbReference>
<comment type="caution">
    <text evidence="19">The sequence shown here is derived from an EMBL/GenBank/DDBJ whole genome shotgun (WGS) entry which is preliminary data.</text>
</comment>
<dbReference type="GO" id="GO:0009002">
    <property type="term" value="F:serine-type D-Ala-D-Ala carboxypeptidase activity"/>
    <property type="evidence" value="ECO:0007669"/>
    <property type="project" value="UniProtKB-UniRule"/>
</dbReference>
<evidence type="ECO:0000313" key="20">
    <source>
        <dbReference type="Proteomes" id="UP000196082"/>
    </source>
</evidence>
<dbReference type="GO" id="GO:0006508">
    <property type="term" value="P:proteolysis"/>
    <property type="evidence" value="ECO:0007669"/>
    <property type="project" value="UniProtKB-KW"/>
</dbReference>
<keyword evidence="7 16" id="KW-0812">Transmembrane</keyword>
<evidence type="ECO:0000256" key="10">
    <source>
        <dbReference type="ARBA" id="ARBA00022984"/>
    </source>
</evidence>
<dbReference type="Gene3D" id="3.40.710.10">
    <property type="entry name" value="DD-peptidase/beta-lactamase superfamily"/>
    <property type="match status" value="1"/>
</dbReference>
<evidence type="ECO:0000256" key="6">
    <source>
        <dbReference type="ARBA" id="ARBA00022670"/>
    </source>
</evidence>
<keyword evidence="11 16" id="KW-1133">Transmembrane helix</keyword>
<keyword evidence="6 16" id="KW-0645">Protease</keyword>
<dbReference type="GO" id="GO:0005886">
    <property type="term" value="C:plasma membrane"/>
    <property type="evidence" value="ECO:0007669"/>
    <property type="project" value="UniProtKB-UniRule"/>
</dbReference>
<evidence type="ECO:0000256" key="1">
    <source>
        <dbReference type="ARBA" id="ARBA00004370"/>
    </source>
</evidence>
<keyword evidence="13 16" id="KW-0717">Septation</keyword>
<keyword evidence="3 16" id="KW-0997">Cell inner membrane</keyword>
<evidence type="ECO:0000256" key="7">
    <source>
        <dbReference type="ARBA" id="ARBA00022692"/>
    </source>
</evidence>
<dbReference type="Pfam" id="PF03717">
    <property type="entry name" value="PBP_dimer"/>
    <property type="match status" value="1"/>
</dbReference>
<dbReference type="GO" id="GO:0043093">
    <property type="term" value="P:FtsZ-dependent cytokinesis"/>
    <property type="evidence" value="ECO:0007669"/>
    <property type="project" value="UniProtKB-UniRule"/>
</dbReference>
<comment type="catalytic activity">
    <reaction evidence="16">
        <text>Preferential cleavage: (Ac)2-L-Lys-D-Ala-|-D-Ala. Also transpeptidation of peptidyl-alanyl moieties that are N-acyl substituents of D-alanine.</text>
        <dbReference type="EC" id="3.4.16.4"/>
    </reaction>
</comment>
<keyword evidence="4 16" id="KW-0132">Cell division</keyword>
<feature type="active site" description="Acyl-ester intermediate" evidence="16">
    <location>
        <position position="298"/>
    </location>
</feature>
<dbReference type="InterPro" id="IPR036138">
    <property type="entry name" value="PBP_dimer_sf"/>
</dbReference>
<comment type="similarity">
    <text evidence="16">Belongs to the transpeptidase family. FtsI subfamily.</text>
</comment>
<accession>A0A1Y3LD52</accession>
<organism evidence="19 20">
    <name type="scientific">Pseudomonas putida</name>
    <name type="common">Arthrobacter siderocapsulatus</name>
    <dbReference type="NCBI Taxonomy" id="303"/>
    <lineage>
        <taxon>Bacteria</taxon>
        <taxon>Pseudomonadati</taxon>
        <taxon>Pseudomonadota</taxon>
        <taxon>Gammaproteobacteria</taxon>
        <taxon>Pseudomonadales</taxon>
        <taxon>Pseudomonadaceae</taxon>
        <taxon>Pseudomonas</taxon>
    </lineage>
</organism>
<feature type="domain" description="Penicillin-binding protein transpeptidase" evidence="17">
    <location>
        <begin position="251"/>
        <end position="550"/>
    </location>
</feature>
<dbReference type="UniPathway" id="UPA00219"/>
<proteinExistence type="inferred from homology"/>
<evidence type="ECO:0000256" key="2">
    <source>
        <dbReference type="ARBA" id="ARBA00022475"/>
    </source>
</evidence>
<comment type="subcellular location">
    <subcellularLocation>
        <location evidence="1">Membrane</location>
    </subcellularLocation>
</comment>
<reference evidence="19 20" key="1">
    <citation type="submission" date="2017-05" db="EMBL/GenBank/DDBJ databases">
        <title>Whole genome sequence of Pseudomonas putida isolate 1312 commercialized as a biostimulant.</title>
        <authorList>
            <person name="Crovadore J."/>
            <person name="Blanc P."/>
            <person name="Chablais R."/>
            <person name="Cochard B."/>
            <person name="Grizard D."/>
            <person name="Lefort F."/>
        </authorList>
    </citation>
    <scope>NUCLEOTIDE SEQUENCE [LARGE SCALE GENOMIC DNA]</scope>
    <source>
        <strain evidence="19 20">1312</strain>
    </source>
</reference>
<evidence type="ECO:0000313" key="19">
    <source>
        <dbReference type="EMBL" id="OUM33043.1"/>
    </source>
</evidence>
<evidence type="ECO:0000256" key="11">
    <source>
        <dbReference type="ARBA" id="ARBA00022989"/>
    </source>
</evidence>
<dbReference type="RefSeq" id="WP_086976349.1">
    <property type="nucleotide sequence ID" value="NZ_NFSB01000074.1"/>
</dbReference>
<dbReference type="EC" id="3.4.16.4" evidence="16"/>
<dbReference type="Pfam" id="PF00905">
    <property type="entry name" value="Transpeptidase"/>
    <property type="match status" value="1"/>
</dbReference>
<gene>
    <name evidence="16" type="primary">ftsI</name>
    <name evidence="19" type="ORF">B8W72_13155</name>
</gene>
<name>A0A1Y3LD52_PSEPU</name>
<keyword evidence="5 16" id="KW-0121">Carboxypeptidase</keyword>
<dbReference type="Gene3D" id="3.90.1310.10">
    <property type="entry name" value="Penicillin-binding protein 2a (Domain 2)"/>
    <property type="match status" value="1"/>
</dbReference>
<dbReference type="Gene3D" id="1.10.150.770">
    <property type="match status" value="1"/>
</dbReference>
<evidence type="ECO:0000256" key="4">
    <source>
        <dbReference type="ARBA" id="ARBA00022618"/>
    </source>
</evidence>
<dbReference type="Gene3D" id="3.30.450.330">
    <property type="match status" value="1"/>
</dbReference>
<dbReference type="GO" id="GO:0071555">
    <property type="term" value="P:cell wall organization"/>
    <property type="evidence" value="ECO:0007669"/>
    <property type="project" value="UniProtKB-KW"/>
</dbReference>
<dbReference type="InterPro" id="IPR050515">
    <property type="entry name" value="Beta-lactam/transpept"/>
</dbReference>
<evidence type="ECO:0000259" key="17">
    <source>
        <dbReference type="Pfam" id="PF00905"/>
    </source>
</evidence>
<keyword evidence="15 16" id="KW-0961">Cell wall biogenesis/degradation</keyword>
<dbReference type="GO" id="GO:0008360">
    <property type="term" value="P:regulation of cell shape"/>
    <property type="evidence" value="ECO:0007669"/>
    <property type="project" value="UniProtKB-KW"/>
</dbReference>
<keyword evidence="14 16" id="KW-0131">Cell cycle</keyword>
<keyword evidence="2 16" id="KW-1003">Cell membrane</keyword>
<evidence type="ECO:0000256" key="3">
    <source>
        <dbReference type="ARBA" id="ARBA00022519"/>
    </source>
</evidence>
<evidence type="ECO:0000256" key="8">
    <source>
        <dbReference type="ARBA" id="ARBA00022801"/>
    </source>
</evidence>
<dbReference type="InterPro" id="IPR005311">
    <property type="entry name" value="PBP_dimer"/>
</dbReference>
<dbReference type="Proteomes" id="UP000196082">
    <property type="component" value="Unassembled WGS sequence"/>
</dbReference>
<dbReference type="GO" id="GO:0008658">
    <property type="term" value="F:penicillin binding"/>
    <property type="evidence" value="ECO:0007669"/>
    <property type="project" value="InterPro"/>
</dbReference>
<keyword evidence="12 16" id="KW-0472">Membrane</keyword>
<dbReference type="GO" id="GO:0000917">
    <property type="term" value="P:division septum assembly"/>
    <property type="evidence" value="ECO:0007669"/>
    <property type="project" value="UniProtKB-KW"/>
</dbReference>
<dbReference type="InterPro" id="IPR012338">
    <property type="entry name" value="Beta-lactam/transpept-like"/>
</dbReference>
<evidence type="ECO:0000259" key="18">
    <source>
        <dbReference type="Pfam" id="PF03717"/>
    </source>
</evidence>
<dbReference type="SUPFAM" id="SSF56519">
    <property type="entry name" value="Penicillin binding protein dimerisation domain"/>
    <property type="match status" value="1"/>
</dbReference>
<keyword evidence="8 16" id="KW-0378">Hydrolase</keyword>
<dbReference type="PANTHER" id="PTHR30627">
    <property type="entry name" value="PEPTIDOGLYCAN D,D-TRANSPEPTIDASE"/>
    <property type="match status" value="1"/>
</dbReference>
<dbReference type="PANTHER" id="PTHR30627:SF1">
    <property type="entry name" value="PEPTIDOGLYCAN D,D-TRANSPEPTIDASE FTSI"/>
    <property type="match status" value="1"/>
</dbReference>
<evidence type="ECO:0000256" key="15">
    <source>
        <dbReference type="ARBA" id="ARBA00023316"/>
    </source>
</evidence>
<dbReference type="GO" id="GO:0009252">
    <property type="term" value="P:peptidoglycan biosynthetic process"/>
    <property type="evidence" value="ECO:0007669"/>
    <property type="project" value="UniProtKB-UniRule"/>
</dbReference>
<evidence type="ECO:0000256" key="9">
    <source>
        <dbReference type="ARBA" id="ARBA00022960"/>
    </source>
</evidence>
<evidence type="ECO:0000256" key="16">
    <source>
        <dbReference type="HAMAP-Rule" id="MF_02080"/>
    </source>
</evidence>
<keyword evidence="10 16" id="KW-0573">Peptidoglycan synthesis</keyword>
<dbReference type="HAMAP" id="MF_02080">
    <property type="entry name" value="FtsI_transpept"/>
    <property type="match status" value="1"/>
</dbReference>
<dbReference type="AlphaFoldDB" id="A0A1Y3LD52"/>
<sequence length="570" mass="61251">MAFATTTSPGYPWRFRLVIFLVLLLSSVLCWRIVSLQVLDNRFLRQQGDARSLRYLDIAAPRGLITDRNGQPLAVSTPVVTLWANGRELALEKPKWPALADALGMPHDRLEALLQRSTGKAFIYLRRRLAPEQAQHLLQAVQRLHLKGVYSLEEPRRFYPAGSVAAQLVGFTDIDGNGSEGIELAYDAVLRGERGKQQVLKDRRGHVIEDLGVSLPAKPGQALALSLDLRLQYLASRELKKGIVDNGAEAGSVVVLDVQTGELLAVANYPTYNPNNRAHVSPAAMRNRALVDVFEPASTLKPFSVAAALQSGRWQASDSVLVQTGSLKIGRFTIHDASRTAGERLDMTGILVRSSNVAISQVAFDIGGQAIQDTLQRVGLGQASGSGFPGERSGLLPLRRQWRATETATLSYGYGVSVTAVQLASAYATLVNGGRRVPVSLLKVTQPPAATQAIAPPVADALKHMLVQVVEAPRGIYRAKVAGYHVGGKSGTARKTAVAGHGYQGKAYRAIFAGFAPASRPRFVVVVMLDNPSKQGYYGGLVSAPVFSSVVGQALRLYGIAPDNLGFTGP</sequence>
<evidence type="ECO:0000256" key="12">
    <source>
        <dbReference type="ARBA" id="ARBA00023136"/>
    </source>
</evidence>
<comment type="pathway">
    <text evidence="16">Cell wall biogenesis; peptidoglycan biosynthesis.</text>
</comment>
<evidence type="ECO:0000256" key="5">
    <source>
        <dbReference type="ARBA" id="ARBA00022645"/>
    </source>
</evidence>
<feature type="domain" description="Penicillin-binding protein dimerisation" evidence="18">
    <location>
        <begin position="58"/>
        <end position="210"/>
    </location>
</feature>
<dbReference type="EMBL" id="NFSB01000074">
    <property type="protein sequence ID" value="OUM33043.1"/>
    <property type="molecule type" value="Genomic_DNA"/>
</dbReference>